<dbReference type="GO" id="GO:0008270">
    <property type="term" value="F:zinc ion binding"/>
    <property type="evidence" value="ECO:0007669"/>
    <property type="project" value="UniProtKB-KW"/>
</dbReference>
<proteinExistence type="predicted"/>
<organism evidence="7">
    <name type="scientific">Amphimedon queenslandica</name>
    <name type="common">Sponge</name>
    <dbReference type="NCBI Taxonomy" id="400682"/>
    <lineage>
        <taxon>Eukaryota</taxon>
        <taxon>Metazoa</taxon>
        <taxon>Porifera</taxon>
        <taxon>Demospongiae</taxon>
        <taxon>Heteroscleromorpha</taxon>
        <taxon>Haplosclerida</taxon>
        <taxon>Niphatidae</taxon>
        <taxon>Amphimedon</taxon>
    </lineage>
</organism>
<evidence type="ECO:0000256" key="1">
    <source>
        <dbReference type="ARBA" id="ARBA00022723"/>
    </source>
</evidence>
<keyword evidence="4 5" id="KW-0238">DNA-binding</keyword>
<dbReference type="PANTHER" id="PTHR46600">
    <property type="entry name" value="THAP DOMAIN-CONTAINING"/>
    <property type="match status" value="1"/>
</dbReference>
<evidence type="ECO:0000256" key="3">
    <source>
        <dbReference type="ARBA" id="ARBA00022833"/>
    </source>
</evidence>
<dbReference type="STRING" id="400682.A0A1X7VKV3"/>
<keyword evidence="1" id="KW-0479">Metal-binding</keyword>
<dbReference type="OrthoDB" id="5982876at2759"/>
<dbReference type="InterPro" id="IPR026516">
    <property type="entry name" value="THAP1/10"/>
</dbReference>
<dbReference type="PROSITE" id="PS50950">
    <property type="entry name" value="ZF_THAP"/>
    <property type="match status" value="1"/>
</dbReference>
<dbReference type="InParanoid" id="A0A1X7VKV3"/>
<evidence type="ECO:0000313" key="7">
    <source>
        <dbReference type="EnsemblMetazoa" id="Aqu2.1.40058_001"/>
    </source>
</evidence>
<dbReference type="InterPro" id="IPR038441">
    <property type="entry name" value="THAP_Znf_sf"/>
</dbReference>
<accession>A0A1X7VKV3</accession>
<keyword evidence="3" id="KW-0862">Zinc</keyword>
<dbReference type="GO" id="GO:0043565">
    <property type="term" value="F:sequence-specific DNA binding"/>
    <property type="evidence" value="ECO:0007669"/>
    <property type="project" value="InterPro"/>
</dbReference>
<dbReference type="AlphaFoldDB" id="A0A1X7VKV3"/>
<dbReference type="SMART" id="SM00692">
    <property type="entry name" value="DM3"/>
    <property type="match status" value="1"/>
</dbReference>
<keyword evidence="2 5" id="KW-0863">Zinc-finger</keyword>
<reference evidence="7" key="1">
    <citation type="submission" date="2017-05" db="UniProtKB">
        <authorList>
            <consortium name="EnsemblMetazoa"/>
        </authorList>
    </citation>
    <scope>IDENTIFICATION</scope>
</reference>
<evidence type="ECO:0000256" key="5">
    <source>
        <dbReference type="PROSITE-ProRule" id="PRU00309"/>
    </source>
</evidence>
<dbReference type="InterPro" id="IPR006612">
    <property type="entry name" value="THAP_Znf"/>
</dbReference>
<dbReference type="Pfam" id="PF05485">
    <property type="entry name" value="THAP"/>
    <property type="match status" value="1"/>
</dbReference>
<sequence>MPNRCVAYGCNNSSSDEGISTFHFPKNAKLRKKWINQVKRTRIAWTGPSDHSVICSEHFSSECFETKGRLYQDFGLRLKKELKEGAIPSIFKRIAADVKEPVAKKLAYEKRERLRVIT</sequence>
<feature type="domain" description="THAP-type" evidence="6">
    <location>
        <begin position="1"/>
        <end position="91"/>
    </location>
</feature>
<evidence type="ECO:0000256" key="2">
    <source>
        <dbReference type="ARBA" id="ARBA00022771"/>
    </source>
</evidence>
<evidence type="ECO:0000256" key="4">
    <source>
        <dbReference type="ARBA" id="ARBA00023125"/>
    </source>
</evidence>
<dbReference type="PANTHER" id="PTHR46600:SF11">
    <property type="entry name" value="THAP DOMAIN-CONTAINING PROTEIN 10"/>
    <property type="match status" value="1"/>
</dbReference>
<dbReference type="SMART" id="SM00980">
    <property type="entry name" value="THAP"/>
    <property type="match status" value="1"/>
</dbReference>
<dbReference type="Gene3D" id="6.20.210.20">
    <property type="entry name" value="THAP domain"/>
    <property type="match status" value="1"/>
</dbReference>
<name>A0A1X7VKV3_AMPQE</name>
<dbReference type="OMA" id="KIRICKD"/>
<protein>
    <recommendedName>
        <fullName evidence="6">THAP-type domain-containing protein</fullName>
    </recommendedName>
</protein>
<evidence type="ECO:0000259" key="6">
    <source>
        <dbReference type="PROSITE" id="PS50950"/>
    </source>
</evidence>
<dbReference type="EnsemblMetazoa" id="Aqu2.1.40058_001">
    <property type="protein sequence ID" value="Aqu2.1.40058_001"/>
    <property type="gene ID" value="Aqu2.1.40058"/>
</dbReference>
<dbReference type="SUPFAM" id="SSF57716">
    <property type="entry name" value="Glucocorticoid receptor-like (DNA-binding domain)"/>
    <property type="match status" value="1"/>
</dbReference>